<feature type="region of interest" description="Disordered" evidence="2">
    <location>
        <begin position="629"/>
        <end position="707"/>
    </location>
</feature>
<reference evidence="3" key="1">
    <citation type="submission" date="2015-11" db="EMBL/GenBank/DDBJ databases">
        <title>De novo transcriptome assembly of four potential Pierce s Disease insect vectors from Arizona vineyards.</title>
        <authorList>
            <person name="Tassone E.E."/>
        </authorList>
    </citation>
    <scope>NUCLEOTIDE SEQUENCE</scope>
</reference>
<name>A0A1B6HJ56_9HEMI</name>
<organism evidence="3">
    <name type="scientific">Homalodisca liturata</name>
    <dbReference type="NCBI Taxonomy" id="320908"/>
    <lineage>
        <taxon>Eukaryota</taxon>
        <taxon>Metazoa</taxon>
        <taxon>Ecdysozoa</taxon>
        <taxon>Arthropoda</taxon>
        <taxon>Hexapoda</taxon>
        <taxon>Insecta</taxon>
        <taxon>Pterygota</taxon>
        <taxon>Neoptera</taxon>
        <taxon>Paraneoptera</taxon>
        <taxon>Hemiptera</taxon>
        <taxon>Auchenorrhyncha</taxon>
        <taxon>Membracoidea</taxon>
        <taxon>Cicadellidae</taxon>
        <taxon>Cicadellinae</taxon>
        <taxon>Proconiini</taxon>
        <taxon>Homalodisca</taxon>
    </lineage>
</organism>
<proteinExistence type="predicted"/>
<dbReference type="AlphaFoldDB" id="A0A1B6HJ56"/>
<gene>
    <name evidence="3" type="ORF">g.40503</name>
</gene>
<feature type="compositionally biased region" description="Polar residues" evidence="2">
    <location>
        <begin position="678"/>
        <end position="698"/>
    </location>
</feature>
<accession>A0A1B6HJ56</accession>
<feature type="coiled-coil region" evidence="1">
    <location>
        <begin position="175"/>
        <end position="231"/>
    </location>
</feature>
<keyword evidence="1" id="KW-0175">Coiled coil</keyword>
<feature type="compositionally biased region" description="Basic and acidic residues" evidence="2">
    <location>
        <begin position="629"/>
        <end position="646"/>
    </location>
</feature>
<evidence type="ECO:0000256" key="2">
    <source>
        <dbReference type="SAM" id="MobiDB-lite"/>
    </source>
</evidence>
<dbReference type="EMBL" id="GECU01032962">
    <property type="protein sequence ID" value="JAS74744.1"/>
    <property type="molecule type" value="Transcribed_RNA"/>
</dbReference>
<feature type="compositionally biased region" description="Polar residues" evidence="2">
    <location>
        <begin position="647"/>
        <end position="660"/>
    </location>
</feature>
<evidence type="ECO:0000256" key="1">
    <source>
        <dbReference type="SAM" id="Coils"/>
    </source>
</evidence>
<feature type="region of interest" description="Disordered" evidence="2">
    <location>
        <begin position="23"/>
        <end position="44"/>
    </location>
</feature>
<protein>
    <submittedName>
        <fullName evidence="3">Uncharacterized protein</fullName>
    </submittedName>
</protein>
<evidence type="ECO:0000313" key="3">
    <source>
        <dbReference type="EMBL" id="JAS74744.1"/>
    </source>
</evidence>
<sequence length="707" mass="80175">MTGNGDRTTSNSDNAVSDNIETLFDEDVISEPGIASPDPEPYEDCWSEISASEFYDSKEEMMESSFESNEKNSQNVEEISEIQRIRIENSHPETTDGCDVNHTFDQSQTELNESHKKEHFHDYDKCDNITDDVLKNLEENICVEKDDMEESFTNPTCSVHDTSSEKENIEQTVNYKEARNSINDLSKNIDQKEAKFKKPKIAANIFEVKKIMQARRNLKRMEKKRLKLLTNNNPDICITEKTAYEDCTEKPPDETFTGFENVTSYKTEMYDCLIKRLSDEIDLLTVKEEINPNLITSLIEVKPELDEYIEKVLRGKVHRKLRVRLPAISHEYYTFDIEQNAYILTKCREYSPTPHEELVDGNLNNLNKVSQNYEHCITSSESEFNHAIDTFNGSKPKLKCNAIQKNSISEPVIHNVNESGIIVEEEDNSPESSSISDVSSEEESNSLETGMVNANMNSTHDNVTTSKSVAPAFEDPSLPKIGGFVLTFNQTYDEILKEREQTSMKTIEAKPTPRTVVKITNSDTTEKVVMKKVSTNLQNKSQVPRITKSETVMNGVSAKSTPEGKVPPLISRIKKCNNGLSPPSTKPVNGIISVDDVFKIDKTNKIPKQQINDVIGITATVIKDQDNQRNPLKADCEDQRHLRDTKQAGSRVQQRYNSSDLYKPRLQLSRRGRGKSSPGDTAISQTIITRKRPSVTTEESSRPKRKR</sequence>
<feature type="region of interest" description="Disordered" evidence="2">
    <location>
        <begin position="422"/>
        <end position="447"/>
    </location>
</feature>